<accession>A0ABY4JIY2</accession>
<dbReference type="RefSeq" id="WP_248266142.1">
    <property type="nucleotide sequence ID" value="NZ_CP096034.1"/>
</dbReference>
<dbReference type="EC" id="3.4.21.89" evidence="10"/>
<evidence type="ECO:0000256" key="9">
    <source>
        <dbReference type="ARBA" id="ARBA00045533"/>
    </source>
</evidence>
<name>A0ABY4JIY2_9BACI</name>
<dbReference type="InterPro" id="IPR019533">
    <property type="entry name" value="Peptidase_S26"/>
</dbReference>
<evidence type="ECO:0000256" key="7">
    <source>
        <dbReference type="ARBA" id="ARBA00022989"/>
    </source>
</evidence>
<reference evidence="12 13" key="1">
    <citation type="submission" date="2022-04" db="EMBL/GenBank/DDBJ databases">
        <title>Mechanism of arsenic methylation and mitigation arsenic toxicity by Bacillus sp. LH14 from an Arsenic-Contaminated Paddy Soil.</title>
        <authorList>
            <person name="Wang D."/>
        </authorList>
    </citation>
    <scope>NUCLEOTIDE SEQUENCE [LARGE SCALE GENOMIC DNA]</scope>
    <source>
        <strain evidence="12 13">LH14</strain>
    </source>
</reference>
<evidence type="ECO:0000256" key="10">
    <source>
        <dbReference type="NCBIfam" id="TIGR02228"/>
    </source>
</evidence>
<evidence type="ECO:0000256" key="11">
    <source>
        <dbReference type="SAM" id="Phobius"/>
    </source>
</evidence>
<comment type="subcellular location">
    <subcellularLocation>
        <location evidence="1">Endoplasmic reticulum membrane</location>
        <topology evidence="1">Single-pass type II membrane protein</topology>
    </subcellularLocation>
</comment>
<evidence type="ECO:0000256" key="4">
    <source>
        <dbReference type="ARBA" id="ARBA00022801"/>
    </source>
</evidence>
<keyword evidence="13" id="KW-1185">Reference proteome</keyword>
<sequence length="180" mass="20373">MKKVWKWFSLLLVMMLVIGSGTVIYFFAKSKGNVEKVPSVLGYKPLIVLSNSMKPTFQAGDLVLIKVNRELQVNDVVTYKRTDGTFITHRIVRMTMKDGKPLFVTKGDANNLEDDGYVAKEDILGVETFSIPSVGYISKFFSSWFGFFLLIVLPLLLVVILEIFQRLGIFGNQNETNVQH</sequence>
<dbReference type="Proteomes" id="UP000830639">
    <property type="component" value="Chromosome"/>
</dbReference>
<proteinExistence type="predicted"/>
<keyword evidence="3 11" id="KW-0812">Transmembrane</keyword>
<evidence type="ECO:0000313" key="12">
    <source>
        <dbReference type="EMBL" id="UPM52793.1"/>
    </source>
</evidence>
<dbReference type="PANTHER" id="PTHR10806">
    <property type="entry name" value="SIGNAL PEPTIDASE COMPLEX CATALYTIC SUBUNIT SEC11"/>
    <property type="match status" value="1"/>
</dbReference>
<dbReference type="EMBL" id="CP096034">
    <property type="protein sequence ID" value="UPM52793.1"/>
    <property type="molecule type" value="Genomic_DNA"/>
</dbReference>
<gene>
    <name evidence="12" type="ORF">MY490_13230</name>
</gene>
<dbReference type="InterPro" id="IPR019756">
    <property type="entry name" value="Pept_S26A_signal_pept_1_Ser-AS"/>
</dbReference>
<keyword evidence="2" id="KW-0645">Protease</keyword>
<evidence type="ECO:0000256" key="8">
    <source>
        <dbReference type="ARBA" id="ARBA00023136"/>
    </source>
</evidence>
<evidence type="ECO:0000256" key="5">
    <source>
        <dbReference type="ARBA" id="ARBA00022824"/>
    </source>
</evidence>
<dbReference type="CDD" id="cd06530">
    <property type="entry name" value="S26_SPase_I"/>
    <property type="match status" value="1"/>
</dbReference>
<dbReference type="PROSITE" id="PS00501">
    <property type="entry name" value="SPASE_I_1"/>
    <property type="match status" value="1"/>
</dbReference>
<feature type="transmembrane region" description="Helical" evidence="11">
    <location>
        <begin position="144"/>
        <end position="164"/>
    </location>
</feature>
<keyword evidence="8 11" id="KW-0472">Membrane</keyword>
<dbReference type="PANTHER" id="PTHR10806:SF6">
    <property type="entry name" value="SIGNAL PEPTIDASE COMPLEX CATALYTIC SUBUNIT SEC11"/>
    <property type="match status" value="1"/>
</dbReference>
<evidence type="ECO:0000256" key="6">
    <source>
        <dbReference type="ARBA" id="ARBA00022968"/>
    </source>
</evidence>
<evidence type="ECO:0000313" key="13">
    <source>
        <dbReference type="Proteomes" id="UP000830639"/>
    </source>
</evidence>
<evidence type="ECO:0000256" key="3">
    <source>
        <dbReference type="ARBA" id="ARBA00022692"/>
    </source>
</evidence>
<dbReference type="InterPro" id="IPR001733">
    <property type="entry name" value="Peptidase_S26B"/>
</dbReference>
<feature type="transmembrane region" description="Helical" evidence="11">
    <location>
        <begin position="7"/>
        <end position="28"/>
    </location>
</feature>
<keyword evidence="6" id="KW-0735">Signal-anchor</keyword>
<evidence type="ECO:0000256" key="1">
    <source>
        <dbReference type="ARBA" id="ARBA00004648"/>
    </source>
</evidence>
<dbReference type="NCBIfam" id="TIGR02228">
    <property type="entry name" value="sigpep_I_arch"/>
    <property type="match status" value="1"/>
</dbReference>
<keyword evidence="7 11" id="KW-1133">Transmembrane helix</keyword>
<keyword evidence="5" id="KW-0256">Endoplasmic reticulum</keyword>
<comment type="function">
    <text evidence="9">Catalytic component of the signal peptidase complex (SPC) which catalyzes the cleavage of N-terminal signal sequences from nascent proteins as they are translocated into the lumen of the endoplasmic reticulum. Specifically cleaves N-terminal signal peptides that contain a hydrophobic alpha-helix (h-region) shorter than 18-20 amino acids.</text>
</comment>
<protein>
    <recommendedName>
        <fullName evidence="10">Signal peptidase I</fullName>
        <ecNumber evidence="10">3.4.21.89</ecNumber>
    </recommendedName>
</protein>
<organism evidence="12 13">
    <name type="scientific">Gottfriedia acidiceleris</name>
    <dbReference type="NCBI Taxonomy" id="371036"/>
    <lineage>
        <taxon>Bacteria</taxon>
        <taxon>Bacillati</taxon>
        <taxon>Bacillota</taxon>
        <taxon>Bacilli</taxon>
        <taxon>Bacillales</taxon>
        <taxon>Bacillaceae</taxon>
        <taxon>Gottfriedia</taxon>
    </lineage>
</organism>
<dbReference type="SUPFAM" id="SSF51306">
    <property type="entry name" value="LexA/Signal peptidase"/>
    <property type="match status" value="1"/>
</dbReference>
<keyword evidence="4 12" id="KW-0378">Hydrolase</keyword>
<evidence type="ECO:0000256" key="2">
    <source>
        <dbReference type="ARBA" id="ARBA00022670"/>
    </source>
</evidence>
<dbReference type="InterPro" id="IPR036286">
    <property type="entry name" value="LexA/Signal_pep-like_sf"/>
</dbReference>
<dbReference type="PRINTS" id="PR00728">
    <property type="entry name" value="SIGNALPTASE"/>
</dbReference>
<dbReference type="GO" id="GO:0009003">
    <property type="term" value="F:signal peptidase activity"/>
    <property type="evidence" value="ECO:0007669"/>
    <property type="project" value="UniProtKB-EC"/>
</dbReference>